<evidence type="ECO:0000313" key="1">
    <source>
        <dbReference type="EMBL" id="AHZ60152.1"/>
    </source>
</evidence>
<gene>
    <name evidence="1" type="ORF">DA66_0039</name>
</gene>
<dbReference type="GeneID" id="22113319"/>
<dbReference type="KEGG" id="vg:22113319"/>
<evidence type="ECO:0000313" key="2">
    <source>
        <dbReference type="Proteomes" id="UP000028741"/>
    </source>
</evidence>
<dbReference type="RefSeq" id="YP_009102879.1">
    <property type="nucleotide sequence ID" value="NC_025452.1"/>
</dbReference>
<protein>
    <submittedName>
        <fullName evidence="1">Uncharacterized protein</fullName>
    </submittedName>
</protein>
<accession>A0A075E178</accession>
<organism evidence="1 2">
    <name type="scientific">Dickeya phage RC-2014</name>
    <dbReference type="NCBI Taxonomy" id="1477406"/>
    <lineage>
        <taxon>Viruses</taxon>
        <taxon>Duplodnaviria</taxon>
        <taxon>Heunggongvirae</taxon>
        <taxon>Uroviricota</taxon>
        <taxon>Caudoviricetes</taxon>
        <taxon>Pantevenvirales</taxon>
        <taxon>Ackermannviridae</taxon>
        <taxon>Aglimvirinae</taxon>
        <taxon>Limestonevirus</taxon>
        <taxon>Limestonevirus RC2014</taxon>
    </lineage>
</organism>
<sequence>MSRAVIQASSGALWVADRIPNKVFPQFQEELEQAMLAVLEKYGYDTEVRTSFNEVMPVVVAR</sequence>
<proteinExistence type="predicted"/>
<dbReference type="Proteomes" id="UP000028741">
    <property type="component" value="Segment"/>
</dbReference>
<reference evidence="1 2" key="1">
    <citation type="journal article" date="2014" name="Arch. Virol.">
        <title>Complete genome sequence of a broad-host-range lytic Dickeya spp. bacteriophage ?D5.</title>
        <authorList>
            <person name="Czajkowski R."/>
            <person name="Ozymko Z."/>
            <person name="Zwirowski S."/>
            <person name="Lojkowska E."/>
        </authorList>
    </citation>
    <scope>NUCLEOTIDE SEQUENCE [LARGE SCALE GENOMIC DNA]</scope>
</reference>
<keyword evidence="2" id="KW-1185">Reference proteome</keyword>
<name>A0A075E178_9CAUD</name>
<dbReference type="EMBL" id="KJ716335">
    <property type="protein sequence ID" value="AHZ60152.1"/>
    <property type="molecule type" value="Genomic_DNA"/>
</dbReference>